<accession>A0AAE0I2Y8</accession>
<name>A0AAE0I2Y8_9PEZI</name>
<dbReference type="Proteomes" id="UP001286456">
    <property type="component" value="Unassembled WGS sequence"/>
</dbReference>
<organism evidence="2 3">
    <name type="scientific">Cercophora scortea</name>
    <dbReference type="NCBI Taxonomy" id="314031"/>
    <lineage>
        <taxon>Eukaryota</taxon>
        <taxon>Fungi</taxon>
        <taxon>Dikarya</taxon>
        <taxon>Ascomycota</taxon>
        <taxon>Pezizomycotina</taxon>
        <taxon>Sordariomycetes</taxon>
        <taxon>Sordariomycetidae</taxon>
        <taxon>Sordariales</taxon>
        <taxon>Lasiosphaeriaceae</taxon>
        <taxon>Cercophora</taxon>
    </lineage>
</organism>
<keyword evidence="3" id="KW-1185">Reference proteome</keyword>
<proteinExistence type="predicted"/>
<evidence type="ECO:0000256" key="1">
    <source>
        <dbReference type="SAM" id="MobiDB-lite"/>
    </source>
</evidence>
<feature type="compositionally biased region" description="Pro residues" evidence="1">
    <location>
        <begin position="83"/>
        <end position="95"/>
    </location>
</feature>
<feature type="compositionally biased region" description="Polar residues" evidence="1">
    <location>
        <begin position="55"/>
        <end position="68"/>
    </location>
</feature>
<comment type="caution">
    <text evidence="2">The sequence shown here is derived from an EMBL/GenBank/DDBJ whole genome shotgun (WGS) entry which is preliminary data.</text>
</comment>
<dbReference type="EMBL" id="JAUEPO010000007">
    <property type="protein sequence ID" value="KAK3317294.1"/>
    <property type="molecule type" value="Genomic_DNA"/>
</dbReference>
<reference evidence="2" key="1">
    <citation type="journal article" date="2023" name="Mol. Phylogenet. Evol.">
        <title>Genome-scale phylogeny and comparative genomics of the fungal order Sordariales.</title>
        <authorList>
            <person name="Hensen N."/>
            <person name="Bonometti L."/>
            <person name="Westerberg I."/>
            <person name="Brannstrom I.O."/>
            <person name="Guillou S."/>
            <person name="Cros-Aarteil S."/>
            <person name="Calhoun S."/>
            <person name="Haridas S."/>
            <person name="Kuo A."/>
            <person name="Mondo S."/>
            <person name="Pangilinan J."/>
            <person name="Riley R."/>
            <person name="LaButti K."/>
            <person name="Andreopoulos B."/>
            <person name="Lipzen A."/>
            <person name="Chen C."/>
            <person name="Yan M."/>
            <person name="Daum C."/>
            <person name="Ng V."/>
            <person name="Clum A."/>
            <person name="Steindorff A."/>
            <person name="Ohm R.A."/>
            <person name="Martin F."/>
            <person name="Silar P."/>
            <person name="Natvig D.O."/>
            <person name="Lalanne C."/>
            <person name="Gautier V."/>
            <person name="Ament-Velasquez S.L."/>
            <person name="Kruys A."/>
            <person name="Hutchinson M.I."/>
            <person name="Powell A.J."/>
            <person name="Barry K."/>
            <person name="Miller A.N."/>
            <person name="Grigoriev I.V."/>
            <person name="Debuchy R."/>
            <person name="Gladieux P."/>
            <person name="Hiltunen Thoren M."/>
            <person name="Johannesson H."/>
        </authorList>
    </citation>
    <scope>NUCLEOTIDE SEQUENCE</scope>
    <source>
        <strain evidence="2">SMH4131-1</strain>
    </source>
</reference>
<feature type="compositionally biased region" description="Low complexity" evidence="1">
    <location>
        <begin position="32"/>
        <end position="43"/>
    </location>
</feature>
<dbReference type="AlphaFoldDB" id="A0AAE0I2Y8"/>
<gene>
    <name evidence="2" type="ORF">B0T19DRAFT_446262</name>
</gene>
<protein>
    <submittedName>
        <fullName evidence="2">Uncharacterized protein</fullName>
    </submittedName>
</protein>
<evidence type="ECO:0000313" key="2">
    <source>
        <dbReference type="EMBL" id="KAK3317294.1"/>
    </source>
</evidence>
<feature type="region of interest" description="Disordered" evidence="1">
    <location>
        <begin position="1"/>
        <end position="103"/>
    </location>
</feature>
<reference evidence="2" key="2">
    <citation type="submission" date="2023-06" db="EMBL/GenBank/DDBJ databases">
        <authorList>
            <consortium name="Lawrence Berkeley National Laboratory"/>
            <person name="Haridas S."/>
            <person name="Hensen N."/>
            <person name="Bonometti L."/>
            <person name="Westerberg I."/>
            <person name="Brannstrom I.O."/>
            <person name="Guillou S."/>
            <person name="Cros-Aarteil S."/>
            <person name="Calhoun S."/>
            <person name="Kuo A."/>
            <person name="Mondo S."/>
            <person name="Pangilinan J."/>
            <person name="Riley R."/>
            <person name="Labutti K."/>
            <person name="Andreopoulos B."/>
            <person name="Lipzen A."/>
            <person name="Chen C."/>
            <person name="Yanf M."/>
            <person name="Daum C."/>
            <person name="Ng V."/>
            <person name="Clum A."/>
            <person name="Steindorff A."/>
            <person name="Ohm R."/>
            <person name="Martin F."/>
            <person name="Silar P."/>
            <person name="Natvig D."/>
            <person name="Lalanne C."/>
            <person name="Gautier V."/>
            <person name="Ament-Velasquez S.L."/>
            <person name="Kruys A."/>
            <person name="Hutchinson M.I."/>
            <person name="Powell A.J."/>
            <person name="Barry K."/>
            <person name="Miller A.N."/>
            <person name="Grigoriev I.V."/>
            <person name="Debuchy R."/>
            <person name="Gladieux P."/>
            <person name="Thoren M.H."/>
            <person name="Johannesson H."/>
        </authorList>
    </citation>
    <scope>NUCLEOTIDE SEQUENCE</scope>
    <source>
        <strain evidence="2">SMH4131-1</strain>
    </source>
</reference>
<evidence type="ECO:0000313" key="3">
    <source>
        <dbReference type="Proteomes" id="UP001286456"/>
    </source>
</evidence>
<sequence>MSGNNNNRFYPPRNEKVKMPITPRAPVPTAPPGSSSSRQGPRQYVGGAAQRSGRNDVQPNMRSSNYPPASQIGRPQPTSQPTAPMPVPSQVPLPAQPGFDNRMYQQPRNAWETLIWCMEELTKTLREDDQVPRRLEDMKRGLPPRVEMLLQDFERRNRQVQPVLPQP</sequence>